<evidence type="ECO:0000259" key="3">
    <source>
        <dbReference type="Pfam" id="PF19037"/>
    </source>
</evidence>
<feature type="transmembrane region" description="Helical" evidence="1">
    <location>
        <begin position="494"/>
        <end position="514"/>
    </location>
</feature>
<dbReference type="InterPro" id="IPR043971">
    <property type="entry name" value="FUZ/MON1/HPS1_longin_2"/>
</dbReference>
<evidence type="ECO:0008006" key="7">
    <source>
        <dbReference type="Google" id="ProtNLM"/>
    </source>
</evidence>
<feature type="domain" description="FUZ/MON1/HPS1 third Longin" evidence="4">
    <location>
        <begin position="323"/>
        <end position="445"/>
    </location>
</feature>
<dbReference type="PANTHER" id="PTHR13027">
    <property type="entry name" value="SAND PROTEIN-RELATED"/>
    <property type="match status" value="1"/>
</dbReference>
<name>A0A8J5IG69_9STRA</name>
<keyword evidence="1" id="KW-0812">Transmembrane</keyword>
<evidence type="ECO:0000259" key="2">
    <source>
        <dbReference type="Pfam" id="PF19036"/>
    </source>
</evidence>
<feature type="domain" description="FUZ/MON1/HPS1 second Longin" evidence="3">
    <location>
        <begin position="197"/>
        <end position="290"/>
    </location>
</feature>
<dbReference type="PANTHER" id="PTHR13027:SF7">
    <property type="entry name" value="VACUOLAR FUSION PROTEIN MON1 HOMOLOG"/>
    <property type="match status" value="1"/>
</dbReference>
<organism evidence="5 6">
    <name type="scientific">Phytophthora aleatoria</name>
    <dbReference type="NCBI Taxonomy" id="2496075"/>
    <lineage>
        <taxon>Eukaryota</taxon>
        <taxon>Sar</taxon>
        <taxon>Stramenopiles</taxon>
        <taxon>Oomycota</taxon>
        <taxon>Peronosporomycetes</taxon>
        <taxon>Peronosporales</taxon>
        <taxon>Peronosporaceae</taxon>
        <taxon>Phytophthora</taxon>
    </lineage>
</organism>
<dbReference type="InterPro" id="IPR004353">
    <property type="entry name" value="Mon1"/>
</dbReference>
<evidence type="ECO:0000313" key="6">
    <source>
        <dbReference type="Proteomes" id="UP000709295"/>
    </source>
</evidence>
<dbReference type="Proteomes" id="UP000709295">
    <property type="component" value="Unassembled WGS sequence"/>
</dbReference>
<accession>A0A8J5IG69</accession>
<sequence>MELDVVVCSTSGKPIFRHRVSTSDTKRPSEEDDSSTSSFTSSLQGLLSFVACTQHEELLELQAADCQCVFRSSESLTFAAMVRSVQEGDNVHYNDTPSFASQCLQHLLQLLQNQILFVLSDRGLDVLRRQPGYDLRELLNGTGRVTRSLTELWATSPTLRFKDCGVPFVRLKPERRREVTRALEFEENTATPTMICGLLLAKEQVVAIAQPNKKQFSILVDDLLLLINFVYHTPSLATSETWTPICLSNFNAQGFLYAYVVFLTSDVCLLLLSSQQSPEQFPHFQAKKEFVAQRLEDIGAMEEIDSSIQNHSEWQPHSDLPLLHHFIYKNELTGECAEPDLTFPFDDKDFGTRVQLLNQYAKLQHLMFPTPADPQTRESQVLGKRLSSLQETTAARMVYERSDTGLFVGMCSADYRLFVWFDSLATISGARKQMQVLLDRLRHDEEFMNDITSAEREVFLKYRKKGVRRGVLGALMGASAMAGVWKIAALATAFGVTGVIVGGLVGSWISMRASRLRLKMIKKMLKLSDERSPLAAEAREILQTKLPHNAYAKKLLKMSELVSGSWKKDKSTPEISKEK</sequence>
<dbReference type="AlphaFoldDB" id="A0A8J5IG69"/>
<proteinExistence type="predicted"/>
<dbReference type="GO" id="GO:0006623">
    <property type="term" value="P:protein targeting to vacuole"/>
    <property type="evidence" value="ECO:0007669"/>
    <property type="project" value="InterPro"/>
</dbReference>
<keyword evidence="6" id="KW-1185">Reference proteome</keyword>
<dbReference type="EMBL" id="JAENGY010001570">
    <property type="protein sequence ID" value="KAG6948376.1"/>
    <property type="molecule type" value="Genomic_DNA"/>
</dbReference>
<dbReference type="Pfam" id="PF19037">
    <property type="entry name" value="Fuz_longin_2"/>
    <property type="match status" value="1"/>
</dbReference>
<evidence type="ECO:0000259" key="4">
    <source>
        <dbReference type="Pfam" id="PF19038"/>
    </source>
</evidence>
<dbReference type="InterPro" id="IPR043972">
    <property type="entry name" value="FUZ/MON1/HPS1_longin_1"/>
</dbReference>
<dbReference type="GO" id="GO:0016192">
    <property type="term" value="P:vesicle-mediated transport"/>
    <property type="evidence" value="ECO:0007669"/>
    <property type="project" value="InterPro"/>
</dbReference>
<keyword evidence="1" id="KW-0472">Membrane</keyword>
<protein>
    <recommendedName>
        <fullName evidence="7">FUZ/MON1/HPS1 first Longin domain-containing protein</fullName>
    </recommendedName>
</protein>
<dbReference type="Pfam" id="PF19036">
    <property type="entry name" value="Fuz_longin_1"/>
    <property type="match status" value="1"/>
</dbReference>
<evidence type="ECO:0000256" key="1">
    <source>
        <dbReference type="SAM" id="Phobius"/>
    </source>
</evidence>
<keyword evidence="1" id="KW-1133">Transmembrane helix</keyword>
<evidence type="ECO:0000313" key="5">
    <source>
        <dbReference type="EMBL" id="KAG6948376.1"/>
    </source>
</evidence>
<dbReference type="InterPro" id="IPR043970">
    <property type="entry name" value="FUZ/MON1/HPS1_longin_3"/>
</dbReference>
<dbReference type="Pfam" id="PF19038">
    <property type="entry name" value="Fuz_longin_3"/>
    <property type="match status" value="1"/>
</dbReference>
<reference evidence="5" key="1">
    <citation type="submission" date="2021-01" db="EMBL/GenBank/DDBJ databases">
        <title>Phytophthora aleatoria, a newly-described species from Pinus radiata is distinct from Phytophthora cactorum isolates based on comparative genomics.</title>
        <authorList>
            <person name="Mcdougal R."/>
            <person name="Panda P."/>
            <person name="Williams N."/>
            <person name="Studholme D.J."/>
        </authorList>
    </citation>
    <scope>NUCLEOTIDE SEQUENCE</scope>
    <source>
        <strain evidence="5">NZFS 4037</strain>
    </source>
</reference>
<feature type="domain" description="FUZ/MON1/HPS1 first Longin" evidence="2">
    <location>
        <begin position="5"/>
        <end position="148"/>
    </location>
</feature>
<gene>
    <name evidence="5" type="ORF">JG688_00015125</name>
</gene>
<comment type="caution">
    <text evidence="5">The sequence shown here is derived from an EMBL/GenBank/DDBJ whole genome shotgun (WGS) entry which is preliminary data.</text>
</comment>